<dbReference type="Proteomes" id="UP000078287">
    <property type="component" value="Unassembled WGS sequence"/>
</dbReference>
<sequence>MVSLPSRYSSSELIGKGLSGAVYRAYDKQTHRDVAIKVFVKKPEGIVWQYFTNEATTLRKLTEHRRHPHILEYIDSNFQKSPYYLTTAFVDGVGLHEQIGGRPQPAWLVASVVDQVASALDYLHHGHPQMSPIVHRDIKPQNILLDRRYNAVVIDFSIASHEGFGIEDEKNIGTPGYMAPEQYAGAGHEKPASDQFALAIVAIEMLTGKAPLPNHTKTALAKLQQWQETDYAEIKRSLGARLPRATEVLIKALHHDPAQRYPNCELFADELRRALAADGEVVTPPANLPPMKAAPGRTASVERVDLRRPERVVFSLLVVAAIVVLLIGIWIVSSPVTGSAKTTAATTPAQPTLAPSPTSQVPITGGQIAVTPASIPTLAPIATATTVLVSPNTTVIMKQREPLRAGPSTDTKIILWMPQGATAERTGREERTSSGLIWYEVVYQGQIGWCRSIFCQPQ</sequence>
<dbReference type="SUPFAM" id="SSF56112">
    <property type="entry name" value="Protein kinase-like (PK-like)"/>
    <property type="match status" value="1"/>
</dbReference>
<keyword evidence="9" id="KW-1133">Transmembrane helix</keyword>
<keyword evidence="9" id="KW-0812">Transmembrane</keyword>
<evidence type="ECO:0000256" key="4">
    <source>
        <dbReference type="ARBA" id="ARBA00022741"/>
    </source>
</evidence>
<feature type="transmembrane region" description="Helical" evidence="9">
    <location>
        <begin position="312"/>
        <end position="332"/>
    </location>
</feature>
<dbReference type="CDD" id="cd14014">
    <property type="entry name" value="STKc_PknB_like"/>
    <property type="match status" value="1"/>
</dbReference>
<feature type="domain" description="Protein kinase" evidence="10">
    <location>
        <begin position="8"/>
        <end position="272"/>
    </location>
</feature>
<evidence type="ECO:0000259" key="10">
    <source>
        <dbReference type="PROSITE" id="PS50011"/>
    </source>
</evidence>
<evidence type="ECO:0000256" key="7">
    <source>
        <dbReference type="PROSITE-ProRule" id="PRU10141"/>
    </source>
</evidence>
<dbReference type="Pfam" id="PF08239">
    <property type="entry name" value="SH3_3"/>
    <property type="match status" value="1"/>
</dbReference>
<comment type="similarity">
    <text evidence="1">Belongs to the protein kinase superfamily. NEK Ser/Thr protein kinase family. NIMA subfamily.</text>
</comment>
<keyword evidence="4 7" id="KW-0547">Nucleotide-binding</keyword>
<dbReference type="PANTHER" id="PTHR43671">
    <property type="entry name" value="SERINE/THREONINE-PROTEIN KINASE NEK"/>
    <property type="match status" value="1"/>
</dbReference>
<comment type="caution">
    <text evidence="11">The sequence shown here is derived from an EMBL/GenBank/DDBJ whole genome shotgun (WGS) entry which is preliminary data.</text>
</comment>
<feature type="region of interest" description="Disordered" evidence="8">
    <location>
        <begin position="341"/>
        <end position="360"/>
    </location>
</feature>
<evidence type="ECO:0000313" key="12">
    <source>
        <dbReference type="Proteomes" id="UP000078287"/>
    </source>
</evidence>
<evidence type="ECO:0000256" key="3">
    <source>
        <dbReference type="ARBA" id="ARBA00022679"/>
    </source>
</evidence>
<dbReference type="InterPro" id="IPR050660">
    <property type="entry name" value="NEK_Ser/Thr_kinase"/>
</dbReference>
<dbReference type="GO" id="GO:0005524">
    <property type="term" value="F:ATP binding"/>
    <property type="evidence" value="ECO:0007669"/>
    <property type="project" value="UniProtKB-UniRule"/>
</dbReference>
<evidence type="ECO:0000256" key="8">
    <source>
        <dbReference type="SAM" id="MobiDB-lite"/>
    </source>
</evidence>
<gene>
    <name evidence="11" type="ORF">A6A03_19315</name>
</gene>
<protein>
    <recommendedName>
        <fullName evidence="2">non-specific serine/threonine protein kinase</fullName>
        <ecNumber evidence="2">2.7.11.1</ecNumber>
    </recommendedName>
</protein>
<evidence type="ECO:0000256" key="2">
    <source>
        <dbReference type="ARBA" id="ARBA00012513"/>
    </source>
</evidence>
<evidence type="ECO:0000313" key="11">
    <source>
        <dbReference type="EMBL" id="OAN40821.1"/>
    </source>
</evidence>
<dbReference type="EMBL" id="LWQS01000092">
    <property type="protein sequence ID" value="OAN40821.1"/>
    <property type="molecule type" value="Genomic_DNA"/>
</dbReference>
<organism evidence="11 12">
    <name type="scientific">Chloroflexus islandicus</name>
    <dbReference type="NCBI Taxonomy" id="1707952"/>
    <lineage>
        <taxon>Bacteria</taxon>
        <taxon>Bacillati</taxon>
        <taxon>Chloroflexota</taxon>
        <taxon>Chloroflexia</taxon>
        <taxon>Chloroflexales</taxon>
        <taxon>Chloroflexineae</taxon>
        <taxon>Chloroflexaceae</taxon>
        <taxon>Chloroflexus</taxon>
    </lineage>
</organism>
<dbReference type="InterPro" id="IPR011009">
    <property type="entry name" value="Kinase-like_dom_sf"/>
</dbReference>
<feature type="binding site" evidence="7">
    <location>
        <position position="42"/>
    </location>
    <ligand>
        <name>ATP</name>
        <dbReference type="ChEBI" id="CHEBI:30616"/>
    </ligand>
</feature>
<dbReference type="Gene3D" id="1.10.510.10">
    <property type="entry name" value="Transferase(Phosphotransferase) domain 1"/>
    <property type="match status" value="1"/>
</dbReference>
<dbReference type="OrthoDB" id="139113at2"/>
<dbReference type="SMART" id="SM00220">
    <property type="entry name" value="S_TKc"/>
    <property type="match status" value="1"/>
</dbReference>
<dbReference type="Gene3D" id="2.30.30.40">
    <property type="entry name" value="SH3 Domains"/>
    <property type="match status" value="1"/>
</dbReference>
<dbReference type="RefSeq" id="WP_066790747.1">
    <property type="nucleotide sequence ID" value="NZ_LWQS01000092.1"/>
</dbReference>
<dbReference type="PROSITE" id="PS50011">
    <property type="entry name" value="PROTEIN_KINASE_DOM"/>
    <property type="match status" value="1"/>
</dbReference>
<keyword evidence="3" id="KW-0808">Transferase</keyword>
<keyword evidence="9" id="KW-0472">Membrane</keyword>
<name>A0A178M291_9CHLR</name>
<dbReference type="InterPro" id="IPR000719">
    <property type="entry name" value="Prot_kinase_dom"/>
</dbReference>
<evidence type="ECO:0000256" key="5">
    <source>
        <dbReference type="ARBA" id="ARBA00022777"/>
    </source>
</evidence>
<dbReference type="InterPro" id="IPR017441">
    <property type="entry name" value="Protein_kinase_ATP_BS"/>
</dbReference>
<dbReference type="GO" id="GO:0004674">
    <property type="term" value="F:protein serine/threonine kinase activity"/>
    <property type="evidence" value="ECO:0007669"/>
    <property type="project" value="UniProtKB-EC"/>
</dbReference>
<dbReference type="EC" id="2.7.11.1" evidence="2"/>
<dbReference type="PANTHER" id="PTHR43671:SF13">
    <property type="entry name" value="SERINE_THREONINE-PROTEIN KINASE NEK2"/>
    <property type="match status" value="1"/>
</dbReference>
<keyword evidence="5" id="KW-0418">Kinase</keyword>
<feature type="compositionally biased region" description="Low complexity" evidence="8">
    <location>
        <begin position="341"/>
        <end position="359"/>
    </location>
</feature>
<dbReference type="InterPro" id="IPR008271">
    <property type="entry name" value="Ser/Thr_kinase_AS"/>
</dbReference>
<dbReference type="InterPro" id="IPR003646">
    <property type="entry name" value="SH3-like_bac-type"/>
</dbReference>
<accession>A0A178M291</accession>
<dbReference type="AlphaFoldDB" id="A0A178M291"/>
<evidence type="ECO:0000256" key="9">
    <source>
        <dbReference type="SAM" id="Phobius"/>
    </source>
</evidence>
<proteinExistence type="inferred from homology"/>
<dbReference type="Pfam" id="PF00069">
    <property type="entry name" value="Pkinase"/>
    <property type="match status" value="1"/>
</dbReference>
<keyword evidence="6 7" id="KW-0067">ATP-binding</keyword>
<reference evidence="11 12" key="1">
    <citation type="submission" date="2016-04" db="EMBL/GenBank/DDBJ databases">
        <title>Chloroflexus islandicus sp. nov., a thermophilic filamentous anoxygenic phototrophic bacterium from geyser Strokkur (Iceland).</title>
        <authorList>
            <person name="Gaisin V.A."/>
            <person name="Kalashnikov A.M."/>
            <person name="Sukhacheva M.V."/>
            <person name="Grouzdev D.S."/>
            <person name="Ivanov T.M."/>
            <person name="Kuznetsov B."/>
            <person name="Gorlenko V.M."/>
        </authorList>
    </citation>
    <scope>NUCLEOTIDE SEQUENCE [LARGE SCALE GENOMIC DNA]</scope>
    <source>
        <strain evidence="12">isl-2</strain>
    </source>
</reference>
<dbReference type="PROSITE" id="PS00107">
    <property type="entry name" value="PROTEIN_KINASE_ATP"/>
    <property type="match status" value="1"/>
</dbReference>
<dbReference type="STRING" id="1707952.A6A03_19315"/>
<evidence type="ECO:0000256" key="6">
    <source>
        <dbReference type="ARBA" id="ARBA00022840"/>
    </source>
</evidence>
<evidence type="ECO:0000256" key="1">
    <source>
        <dbReference type="ARBA" id="ARBA00010886"/>
    </source>
</evidence>
<dbReference type="PROSITE" id="PS00108">
    <property type="entry name" value="PROTEIN_KINASE_ST"/>
    <property type="match status" value="1"/>
</dbReference>
<keyword evidence="12" id="KW-1185">Reference proteome</keyword>